<dbReference type="AlphaFoldDB" id="A0AAD3CZ20"/>
<dbReference type="PROSITE" id="PS50012">
    <property type="entry name" value="RCC1_3"/>
    <property type="match status" value="2"/>
</dbReference>
<keyword evidence="1" id="KW-0677">Repeat</keyword>
<gene>
    <name evidence="3" type="ORF">CTEN210_10272</name>
</gene>
<dbReference type="Pfam" id="PF13540">
    <property type="entry name" value="RCC1_2"/>
    <property type="match status" value="1"/>
</dbReference>
<keyword evidence="4" id="KW-1185">Reference proteome</keyword>
<dbReference type="PANTHER" id="PTHR22870">
    <property type="entry name" value="REGULATOR OF CHROMOSOME CONDENSATION"/>
    <property type="match status" value="1"/>
</dbReference>
<dbReference type="InterPro" id="IPR000408">
    <property type="entry name" value="Reg_chr_condens"/>
</dbReference>
<dbReference type="Gene3D" id="2.130.10.30">
    <property type="entry name" value="Regulator of chromosome condensation 1/beta-lactamase-inhibitor protein II"/>
    <property type="match status" value="1"/>
</dbReference>
<dbReference type="SUPFAM" id="SSF50985">
    <property type="entry name" value="RCC1/BLIP-II"/>
    <property type="match status" value="1"/>
</dbReference>
<dbReference type="Proteomes" id="UP001054902">
    <property type="component" value="Unassembled WGS sequence"/>
</dbReference>
<evidence type="ECO:0000313" key="3">
    <source>
        <dbReference type="EMBL" id="GFH53796.1"/>
    </source>
</evidence>
<feature type="repeat" description="RCC1" evidence="2">
    <location>
        <begin position="39"/>
        <end position="103"/>
    </location>
</feature>
<name>A0AAD3CZ20_9STRA</name>
<evidence type="ECO:0000256" key="2">
    <source>
        <dbReference type="PROSITE-ProRule" id="PRU00235"/>
    </source>
</evidence>
<dbReference type="EMBL" id="BLLK01000047">
    <property type="protein sequence ID" value="GFH53796.1"/>
    <property type="molecule type" value="Genomic_DNA"/>
</dbReference>
<reference evidence="3 4" key="1">
    <citation type="journal article" date="2021" name="Sci. Rep.">
        <title>The genome of the diatom Chaetoceros tenuissimus carries an ancient integrated fragment of an extant virus.</title>
        <authorList>
            <person name="Hongo Y."/>
            <person name="Kimura K."/>
            <person name="Takaki Y."/>
            <person name="Yoshida Y."/>
            <person name="Baba S."/>
            <person name="Kobayashi G."/>
            <person name="Nagasaki K."/>
            <person name="Hano T."/>
            <person name="Tomaru Y."/>
        </authorList>
    </citation>
    <scope>NUCLEOTIDE SEQUENCE [LARGE SCALE GENOMIC DNA]</scope>
    <source>
        <strain evidence="3 4">NIES-3715</strain>
    </source>
</reference>
<proteinExistence type="predicted"/>
<dbReference type="PROSITE" id="PS00626">
    <property type="entry name" value="RCC1_2"/>
    <property type="match status" value="2"/>
</dbReference>
<organism evidence="3 4">
    <name type="scientific">Chaetoceros tenuissimus</name>
    <dbReference type="NCBI Taxonomy" id="426638"/>
    <lineage>
        <taxon>Eukaryota</taxon>
        <taxon>Sar</taxon>
        <taxon>Stramenopiles</taxon>
        <taxon>Ochrophyta</taxon>
        <taxon>Bacillariophyta</taxon>
        <taxon>Coscinodiscophyceae</taxon>
        <taxon>Chaetocerotophycidae</taxon>
        <taxon>Chaetocerotales</taxon>
        <taxon>Chaetocerotaceae</taxon>
        <taxon>Chaetoceros</taxon>
    </lineage>
</organism>
<evidence type="ECO:0000256" key="1">
    <source>
        <dbReference type="ARBA" id="ARBA00022737"/>
    </source>
</evidence>
<dbReference type="InterPro" id="IPR009091">
    <property type="entry name" value="RCC1/BLIP-II"/>
</dbReference>
<accession>A0AAD3CZ20</accession>
<protein>
    <submittedName>
        <fullName evidence="3">Uncharacterized protein</fullName>
    </submittedName>
</protein>
<dbReference type="PRINTS" id="PR00633">
    <property type="entry name" value="RCCNDNSATION"/>
</dbReference>
<dbReference type="InterPro" id="IPR051210">
    <property type="entry name" value="Ub_ligase/GEF_domain"/>
</dbReference>
<comment type="caution">
    <text evidence="3">The sequence shown here is derived from an EMBL/GenBank/DDBJ whole genome shotgun (WGS) entry which is preliminary data.</text>
</comment>
<dbReference type="PANTHER" id="PTHR22870:SF408">
    <property type="entry name" value="OS09G0560450 PROTEIN"/>
    <property type="match status" value="1"/>
</dbReference>
<feature type="repeat" description="RCC1" evidence="2">
    <location>
        <begin position="104"/>
        <end position="175"/>
    </location>
</feature>
<evidence type="ECO:0000313" key="4">
    <source>
        <dbReference type="Proteomes" id="UP001054902"/>
    </source>
</evidence>
<sequence length="176" mass="18874">MLSDKTALTKVDIFAKNGITISQIAAGEHHSLCVDISSRRLFAFGRSDSGQLGHCDECPKPYAFEVKPVEIFLEKNDDGTPKENPIIKEISCGSFHSFVVTADGDVWAWGSGLSGQLGIGKLGEGKDAVVTRPVKVDVLNGINQVRRGNNELEYQNAKVLKVTGGSQSSALIATLE</sequence>